<dbReference type="AlphaFoldDB" id="A0A0L8V9Q5"/>
<evidence type="ECO:0000313" key="2">
    <source>
        <dbReference type="Proteomes" id="UP000036958"/>
    </source>
</evidence>
<organism evidence="1 2">
    <name type="scientific">Sunxiuqinia dokdonensis</name>
    <dbReference type="NCBI Taxonomy" id="1409788"/>
    <lineage>
        <taxon>Bacteria</taxon>
        <taxon>Pseudomonadati</taxon>
        <taxon>Bacteroidota</taxon>
        <taxon>Bacteroidia</taxon>
        <taxon>Marinilabiliales</taxon>
        <taxon>Prolixibacteraceae</taxon>
        <taxon>Sunxiuqinia</taxon>
    </lineage>
</organism>
<sequence>MVVWTRMALRRGRCPKPQSLFCLDAKKEPKKIKADDALAGKLRISHPPKTNSDPEYRIVKQGFLSQSLRCFLPLISKAKPS</sequence>
<name>A0A0L8V9Q5_9BACT</name>
<dbReference type="EMBL" id="LGIA01000148">
    <property type="protein sequence ID" value="KOH45108.1"/>
    <property type="molecule type" value="Genomic_DNA"/>
</dbReference>
<protein>
    <submittedName>
        <fullName evidence="1">Uncharacterized protein</fullName>
    </submittedName>
</protein>
<keyword evidence="2" id="KW-1185">Reference proteome</keyword>
<accession>A0A0L8V9Q5</accession>
<comment type="caution">
    <text evidence="1">The sequence shown here is derived from an EMBL/GenBank/DDBJ whole genome shotgun (WGS) entry which is preliminary data.</text>
</comment>
<evidence type="ECO:0000313" key="1">
    <source>
        <dbReference type="EMBL" id="KOH45108.1"/>
    </source>
</evidence>
<reference evidence="2" key="1">
    <citation type="submission" date="2015-07" db="EMBL/GenBank/DDBJ databases">
        <title>Genome sequencing of Sunxiuqinia dokdonensis strain SK.</title>
        <authorList>
            <person name="Ahn S."/>
            <person name="Kim B.-C."/>
        </authorList>
    </citation>
    <scope>NUCLEOTIDE SEQUENCE [LARGE SCALE GENOMIC DNA]</scope>
    <source>
        <strain evidence="2">SK</strain>
    </source>
</reference>
<proteinExistence type="predicted"/>
<dbReference type="Proteomes" id="UP000036958">
    <property type="component" value="Unassembled WGS sequence"/>
</dbReference>
<gene>
    <name evidence="1" type="ORF">NC99_19700</name>
</gene>